<dbReference type="PANTHER" id="PTHR33608:SF14">
    <property type="entry name" value="POSSIBLE CONSERVED SECRETED PROTEIN"/>
    <property type="match status" value="1"/>
</dbReference>
<sequence>MDETGAARTPEQGPAPPAPPTSVSSHGWSMSAAVSGGIVVALICLGMALAVANVELALVGLPLAVAAALAWDRRPPSRTPSRFTSATKRGRERTSLDYTIGITAGNGLDAVHVRLRTLGARERDYLVAPATAAALRGTIPVLHSGPQRFVETRYRLIGADAAFLSDPTLPLFTERVVEPPYTAPRSLPLPERLTGLTGPHDSSRPGAGGEFRDIDRFTSGDRLRRIDWRATARRAQAPGELYVRRTTATSDAAILIVLDSRDDVTDGVSEWSSGAPRNRGVSSLDLAREGASSLAAGYIRSGDRVGFHDLATQTRALRPGGGARHLYRLLDAIARTRPSGYASDRVRAPQVVPGAEIIVFSTFLDDEAAHLALLWRASGHRVIGVDALPNPVTTGLVRRELVAFRIVTMERDERLHRLRAAGIDVVRWERSADHPDREAVLRILSRPRGVR</sequence>
<evidence type="ECO:0000256" key="1">
    <source>
        <dbReference type="SAM" id="MobiDB-lite"/>
    </source>
</evidence>
<name>A0A6L9XXR9_9MICO</name>
<reference evidence="4 5" key="1">
    <citation type="journal article" date="2014" name="J. Microbiol.">
        <title>Diaminobutyricibacter tongyongensis gen. nov., sp. nov. and Homoserinibacter gongjuensis gen. nov., sp. nov. belong to the family Microbacteriaceae.</title>
        <authorList>
            <person name="Kim S.J."/>
            <person name="Ahn J.H."/>
            <person name="Weon H.Y."/>
            <person name="Hamada M."/>
            <person name="Suzuki K."/>
            <person name="Kwon S.W."/>
        </authorList>
    </citation>
    <scope>NUCLEOTIDE SEQUENCE [LARGE SCALE GENOMIC DNA]</scope>
    <source>
        <strain evidence="4 5">NBRC 108724</strain>
    </source>
</reference>
<feature type="domain" description="DUF58" evidence="3">
    <location>
        <begin position="217"/>
        <end position="386"/>
    </location>
</feature>
<dbReference type="PANTHER" id="PTHR33608">
    <property type="entry name" value="BLL2464 PROTEIN"/>
    <property type="match status" value="1"/>
</dbReference>
<dbReference type="Proteomes" id="UP000474967">
    <property type="component" value="Unassembled WGS sequence"/>
</dbReference>
<organism evidence="4 5">
    <name type="scientific">Leifsonia tongyongensis</name>
    <dbReference type="NCBI Taxonomy" id="1268043"/>
    <lineage>
        <taxon>Bacteria</taxon>
        <taxon>Bacillati</taxon>
        <taxon>Actinomycetota</taxon>
        <taxon>Actinomycetes</taxon>
        <taxon>Micrococcales</taxon>
        <taxon>Microbacteriaceae</taxon>
        <taxon>Leifsonia</taxon>
    </lineage>
</organism>
<keyword evidence="5" id="KW-1185">Reference proteome</keyword>
<evidence type="ECO:0000313" key="5">
    <source>
        <dbReference type="Proteomes" id="UP000474967"/>
    </source>
</evidence>
<comment type="caution">
    <text evidence="4">The sequence shown here is derived from an EMBL/GenBank/DDBJ whole genome shotgun (WGS) entry which is preliminary data.</text>
</comment>
<keyword evidence="2" id="KW-1133">Transmembrane helix</keyword>
<accession>A0A6L9XXR9</accession>
<protein>
    <submittedName>
        <fullName evidence="4">DUF58 domain-containing protein</fullName>
    </submittedName>
</protein>
<feature type="transmembrane region" description="Helical" evidence="2">
    <location>
        <begin position="38"/>
        <end position="71"/>
    </location>
</feature>
<dbReference type="Pfam" id="PF01882">
    <property type="entry name" value="DUF58"/>
    <property type="match status" value="1"/>
</dbReference>
<keyword evidence="2" id="KW-0472">Membrane</keyword>
<evidence type="ECO:0000313" key="4">
    <source>
        <dbReference type="EMBL" id="NEN06229.1"/>
    </source>
</evidence>
<proteinExistence type="predicted"/>
<dbReference type="EMBL" id="JAAGWY010000002">
    <property type="protein sequence ID" value="NEN06229.1"/>
    <property type="molecule type" value="Genomic_DNA"/>
</dbReference>
<dbReference type="InterPro" id="IPR002881">
    <property type="entry name" value="DUF58"/>
</dbReference>
<evidence type="ECO:0000256" key="2">
    <source>
        <dbReference type="SAM" id="Phobius"/>
    </source>
</evidence>
<feature type="region of interest" description="Disordered" evidence="1">
    <location>
        <begin position="183"/>
        <end position="213"/>
    </location>
</feature>
<gene>
    <name evidence="4" type="ORF">G3T36_10105</name>
</gene>
<evidence type="ECO:0000259" key="3">
    <source>
        <dbReference type="Pfam" id="PF01882"/>
    </source>
</evidence>
<keyword evidence="2" id="KW-0812">Transmembrane</keyword>
<dbReference type="AlphaFoldDB" id="A0A6L9XXR9"/>
<feature type="region of interest" description="Disordered" evidence="1">
    <location>
        <begin position="1"/>
        <end position="26"/>
    </location>
</feature>